<dbReference type="GO" id="GO:0051117">
    <property type="term" value="F:ATPase binding"/>
    <property type="evidence" value="ECO:0007669"/>
    <property type="project" value="UniProtKB-ARBA"/>
</dbReference>
<dbReference type="GO" id="GO:0043161">
    <property type="term" value="P:proteasome-mediated ubiquitin-dependent protein catabolic process"/>
    <property type="evidence" value="ECO:0007669"/>
    <property type="project" value="TreeGrafter"/>
</dbReference>
<feature type="compositionally biased region" description="Basic and acidic residues" evidence="2">
    <location>
        <begin position="232"/>
        <end position="246"/>
    </location>
</feature>
<feature type="compositionally biased region" description="Basic residues" evidence="2">
    <location>
        <begin position="59"/>
        <end position="70"/>
    </location>
</feature>
<dbReference type="PROSITE" id="PS51399">
    <property type="entry name" value="SEP"/>
    <property type="match status" value="1"/>
</dbReference>
<keyword evidence="1" id="KW-0833">Ubl conjugation pathway</keyword>
<dbReference type="GO" id="GO:0005634">
    <property type="term" value="C:nucleus"/>
    <property type="evidence" value="ECO:0007669"/>
    <property type="project" value="TreeGrafter"/>
</dbReference>
<dbReference type="Gene3D" id="3.10.20.90">
    <property type="entry name" value="Phosphatidylinositol 3-kinase Catalytic Subunit, Chain A, domain 1"/>
    <property type="match status" value="1"/>
</dbReference>
<evidence type="ECO:0000256" key="1">
    <source>
        <dbReference type="ARBA" id="ARBA00022786"/>
    </source>
</evidence>
<dbReference type="Gene3D" id="3.30.420.210">
    <property type="entry name" value="SEP domain"/>
    <property type="match status" value="1"/>
</dbReference>
<feature type="domain" description="SEP" evidence="4">
    <location>
        <begin position="295"/>
        <end position="359"/>
    </location>
</feature>
<dbReference type="InterPro" id="IPR029071">
    <property type="entry name" value="Ubiquitin-like_domsf"/>
</dbReference>
<dbReference type="SMART" id="SM00166">
    <property type="entry name" value="UBX"/>
    <property type="match status" value="1"/>
</dbReference>
<feature type="region of interest" description="Disordered" evidence="2">
    <location>
        <begin position="1"/>
        <end position="296"/>
    </location>
</feature>
<dbReference type="GO" id="GO:0005829">
    <property type="term" value="C:cytosol"/>
    <property type="evidence" value="ECO:0007669"/>
    <property type="project" value="TreeGrafter"/>
</dbReference>
<feature type="region of interest" description="Disordered" evidence="2">
    <location>
        <begin position="389"/>
        <end position="419"/>
    </location>
</feature>
<evidence type="ECO:0000259" key="3">
    <source>
        <dbReference type="PROSITE" id="PS50033"/>
    </source>
</evidence>
<dbReference type="GO" id="GO:0061025">
    <property type="term" value="P:membrane fusion"/>
    <property type="evidence" value="ECO:0007669"/>
    <property type="project" value="TreeGrafter"/>
</dbReference>
<feature type="compositionally biased region" description="Basic and acidic residues" evidence="2">
    <location>
        <begin position="75"/>
        <end position="93"/>
    </location>
</feature>
<evidence type="ECO:0000313" key="5">
    <source>
        <dbReference type="EMBL" id="OAE32587.1"/>
    </source>
</evidence>
<evidence type="ECO:0008006" key="7">
    <source>
        <dbReference type="Google" id="ProtNLM"/>
    </source>
</evidence>
<dbReference type="Pfam" id="PF00789">
    <property type="entry name" value="UBX"/>
    <property type="match status" value="1"/>
</dbReference>
<dbReference type="SUPFAM" id="SSF102848">
    <property type="entry name" value="NSFL1 (p97 ATPase) cofactor p47, SEP domain"/>
    <property type="match status" value="1"/>
</dbReference>
<dbReference type="PANTHER" id="PTHR23333">
    <property type="entry name" value="UBX DOMAIN CONTAINING PROTEIN"/>
    <property type="match status" value="1"/>
</dbReference>
<keyword evidence="6" id="KW-1185">Reference proteome</keyword>
<reference evidence="5" key="1">
    <citation type="submission" date="2016-03" db="EMBL/GenBank/DDBJ databases">
        <title>Mechanisms controlling the formation of the plant cell surface in tip-growing cells are functionally conserved among land plants.</title>
        <authorList>
            <person name="Honkanen S."/>
            <person name="Jones V.A."/>
            <person name="Morieri G."/>
            <person name="Champion C."/>
            <person name="Hetherington A.J."/>
            <person name="Kelly S."/>
            <person name="Saint-Marcoux D."/>
            <person name="Proust H."/>
            <person name="Prescott H."/>
            <person name="Dolan L."/>
        </authorList>
    </citation>
    <scope>NUCLEOTIDE SEQUENCE [LARGE SCALE GENOMIC DNA]</scope>
    <source>
        <tissue evidence="5">Whole gametophyte</tissue>
    </source>
</reference>
<dbReference type="Proteomes" id="UP000077202">
    <property type="component" value="Unassembled WGS sequence"/>
</dbReference>
<feature type="compositionally biased region" description="Gly residues" evidence="2">
    <location>
        <begin position="29"/>
        <end position="39"/>
    </location>
</feature>
<proteinExistence type="predicted"/>
<dbReference type="InterPro" id="IPR012989">
    <property type="entry name" value="SEP_domain"/>
</dbReference>
<dbReference type="PANTHER" id="PTHR23333:SF20">
    <property type="entry name" value="NSFL1 COFACTOR P47"/>
    <property type="match status" value="1"/>
</dbReference>
<gene>
    <name evidence="5" type="ORF">AXG93_3228s1040</name>
</gene>
<evidence type="ECO:0000256" key="2">
    <source>
        <dbReference type="SAM" id="MobiDB-lite"/>
    </source>
</evidence>
<dbReference type="EMBL" id="LVLJ01000781">
    <property type="protein sequence ID" value="OAE32587.1"/>
    <property type="molecule type" value="Genomic_DNA"/>
</dbReference>
<dbReference type="CDD" id="cd01770">
    <property type="entry name" value="UBX_UBXN2"/>
    <property type="match status" value="1"/>
</dbReference>
<dbReference type="GO" id="GO:0043130">
    <property type="term" value="F:ubiquitin binding"/>
    <property type="evidence" value="ECO:0007669"/>
    <property type="project" value="TreeGrafter"/>
</dbReference>
<sequence length="502" mass="53172">MRRSHVGEEEPTGVNWRRFFRAEQDKKGVGSGGGGGGGRIESALKKDEDEEKEKEEKKKQKKKRRRRRGWGKTGQDGKGRGGGEWWEVGKGRAVDGPAPDSSHEYEQEDDEVTPPVVAAAAAAGRTPAAVPAAASAGASAPASAVPSSGGQAQGQGRWVTRASGPAQGSGSFGGPRPKSGKDKSAAKSNGGRGGITTLSDLNRHPDSDSDSDGPQEYYTGGEKSGMMVQDPSRSHRDVDSIFDRARQFGAREGIVEAPPAPSIRGAFSGMGRTISGEPRAQEPGQASGPPPPPPPVFHTITFWRNGFTVDDGPLRRLDDPANAPFLASINKTECPRELEPADRNTPVHVNLVKKDEEWQAPPEPKYVAFQGTGRTLGSSTQTGPETLAPAAAAATATPTVTSPTSPAPREGPPNQPFQGLVVDEKKPNTSIQLRLLDGTRMVARFNYHHTIADIRSFIDAARPGNGGPYQLQSMGFPPKPLSDSEQTIEQAGLVNAVVIQRG</sequence>
<accession>A0A176WHI3</accession>
<dbReference type="GO" id="GO:0007030">
    <property type="term" value="P:Golgi organization"/>
    <property type="evidence" value="ECO:0007669"/>
    <property type="project" value="TreeGrafter"/>
</dbReference>
<feature type="compositionally biased region" description="Low complexity" evidence="2">
    <location>
        <begin position="113"/>
        <end position="157"/>
    </location>
</feature>
<dbReference type="SUPFAM" id="SSF54236">
    <property type="entry name" value="Ubiquitin-like"/>
    <property type="match status" value="1"/>
</dbReference>
<evidence type="ECO:0000259" key="4">
    <source>
        <dbReference type="PROSITE" id="PS51399"/>
    </source>
</evidence>
<dbReference type="GO" id="GO:0000045">
    <property type="term" value="P:autophagosome assembly"/>
    <property type="evidence" value="ECO:0007669"/>
    <property type="project" value="TreeGrafter"/>
</dbReference>
<feature type="domain" description="UBX" evidence="3">
    <location>
        <begin position="424"/>
        <end position="501"/>
    </location>
</feature>
<feature type="compositionally biased region" description="Low complexity" evidence="2">
    <location>
        <begin position="389"/>
        <end position="404"/>
    </location>
</feature>
<dbReference type="PROSITE" id="PS50033">
    <property type="entry name" value="UBX"/>
    <property type="match status" value="1"/>
</dbReference>
<dbReference type="InterPro" id="IPR036241">
    <property type="entry name" value="NSFL1C_SEP_dom_sf"/>
</dbReference>
<dbReference type="FunFam" id="3.30.420.210:FF:000005">
    <property type="entry name" value="Plant UBX domain-containing protein 4"/>
    <property type="match status" value="1"/>
</dbReference>
<comment type="caution">
    <text evidence="5">The sequence shown here is derived from an EMBL/GenBank/DDBJ whole genome shotgun (WGS) entry which is preliminary data.</text>
</comment>
<dbReference type="FunFam" id="3.10.20.90:FF:000179">
    <property type="entry name" value="Plant UBX domain-containing protein 4"/>
    <property type="match status" value="1"/>
</dbReference>
<evidence type="ECO:0000313" key="6">
    <source>
        <dbReference type="Proteomes" id="UP000077202"/>
    </source>
</evidence>
<name>A0A176WHI3_MARPO</name>
<dbReference type="InterPro" id="IPR001012">
    <property type="entry name" value="UBX_dom"/>
</dbReference>
<dbReference type="AlphaFoldDB" id="A0A176WHI3"/>
<dbReference type="GO" id="GO:0031468">
    <property type="term" value="P:nuclear membrane reassembly"/>
    <property type="evidence" value="ECO:0007669"/>
    <property type="project" value="TreeGrafter"/>
</dbReference>
<feature type="compositionally biased region" description="Pro residues" evidence="2">
    <location>
        <begin position="405"/>
        <end position="415"/>
    </location>
</feature>
<dbReference type="SMART" id="SM00553">
    <property type="entry name" value="SEP"/>
    <property type="match status" value="1"/>
</dbReference>
<protein>
    <recommendedName>
        <fullName evidence="7">UBX domain-containing protein</fullName>
    </recommendedName>
</protein>
<dbReference type="Pfam" id="PF08059">
    <property type="entry name" value="SEP"/>
    <property type="match status" value="1"/>
</dbReference>
<organism evidence="5 6">
    <name type="scientific">Marchantia polymorpha subsp. ruderalis</name>
    <dbReference type="NCBI Taxonomy" id="1480154"/>
    <lineage>
        <taxon>Eukaryota</taxon>
        <taxon>Viridiplantae</taxon>
        <taxon>Streptophyta</taxon>
        <taxon>Embryophyta</taxon>
        <taxon>Marchantiophyta</taxon>
        <taxon>Marchantiopsida</taxon>
        <taxon>Marchantiidae</taxon>
        <taxon>Marchantiales</taxon>
        <taxon>Marchantiaceae</taxon>
        <taxon>Marchantia</taxon>
    </lineage>
</organism>